<name>A0A4C1SG37_EUMVA</name>
<comment type="caution">
    <text evidence="1">The sequence shown here is derived from an EMBL/GenBank/DDBJ whole genome shotgun (WGS) entry which is preliminary data.</text>
</comment>
<proteinExistence type="predicted"/>
<gene>
    <name evidence="1" type="ORF">EVAR_74418_1</name>
</gene>
<dbReference type="Proteomes" id="UP000299102">
    <property type="component" value="Unassembled WGS sequence"/>
</dbReference>
<keyword evidence="2" id="KW-1185">Reference proteome</keyword>
<reference evidence="1 2" key="1">
    <citation type="journal article" date="2019" name="Commun. Biol.">
        <title>The bagworm genome reveals a unique fibroin gene that provides high tensile strength.</title>
        <authorList>
            <person name="Kono N."/>
            <person name="Nakamura H."/>
            <person name="Ohtoshi R."/>
            <person name="Tomita M."/>
            <person name="Numata K."/>
            <person name="Arakawa K."/>
        </authorList>
    </citation>
    <scope>NUCLEOTIDE SEQUENCE [LARGE SCALE GENOMIC DNA]</scope>
</reference>
<dbReference type="AlphaFoldDB" id="A0A4C1SG37"/>
<sequence>MFLTSGIVRRYAPGPFFLRLVPILRHCDAFVTYTNCECKVRTERSRIWRLERLLRSPYGRAGPGARGEWNTCGKSETNLITPSGISISLTTSVICT</sequence>
<dbReference type="EMBL" id="BGZK01000004">
    <property type="protein sequence ID" value="GBP00138.1"/>
    <property type="molecule type" value="Genomic_DNA"/>
</dbReference>
<protein>
    <submittedName>
        <fullName evidence="1">Uncharacterized protein</fullName>
    </submittedName>
</protein>
<evidence type="ECO:0000313" key="1">
    <source>
        <dbReference type="EMBL" id="GBP00138.1"/>
    </source>
</evidence>
<organism evidence="1 2">
    <name type="scientific">Eumeta variegata</name>
    <name type="common">Bagworm moth</name>
    <name type="synonym">Eumeta japonica</name>
    <dbReference type="NCBI Taxonomy" id="151549"/>
    <lineage>
        <taxon>Eukaryota</taxon>
        <taxon>Metazoa</taxon>
        <taxon>Ecdysozoa</taxon>
        <taxon>Arthropoda</taxon>
        <taxon>Hexapoda</taxon>
        <taxon>Insecta</taxon>
        <taxon>Pterygota</taxon>
        <taxon>Neoptera</taxon>
        <taxon>Endopterygota</taxon>
        <taxon>Lepidoptera</taxon>
        <taxon>Glossata</taxon>
        <taxon>Ditrysia</taxon>
        <taxon>Tineoidea</taxon>
        <taxon>Psychidae</taxon>
        <taxon>Oiketicinae</taxon>
        <taxon>Eumeta</taxon>
    </lineage>
</organism>
<evidence type="ECO:0000313" key="2">
    <source>
        <dbReference type="Proteomes" id="UP000299102"/>
    </source>
</evidence>
<accession>A0A4C1SG37</accession>